<dbReference type="InterPro" id="IPR024453">
    <property type="entry name" value="Peptidase_C92"/>
</dbReference>
<comment type="caution">
    <text evidence="1">The sequence shown here is derived from an EMBL/GenBank/DDBJ whole genome shotgun (WGS) entry which is preliminary data.</text>
</comment>
<name>A0ABP9L453_9RHOB</name>
<evidence type="ECO:0008006" key="3">
    <source>
        <dbReference type="Google" id="ProtNLM"/>
    </source>
</evidence>
<dbReference type="SUPFAM" id="SSF54001">
    <property type="entry name" value="Cysteine proteinases"/>
    <property type="match status" value="1"/>
</dbReference>
<organism evidence="1 2">
    <name type="scientific">[Roseibacterium] beibuensis</name>
    <dbReference type="NCBI Taxonomy" id="1193142"/>
    <lineage>
        <taxon>Bacteria</taxon>
        <taxon>Pseudomonadati</taxon>
        <taxon>Pseudomonadota</taxon>
        <taxon>Alphaproteobacteria</taxon>
        <taxon>Rhodobacterales</taxon>
        <taxon>Roseobacteraceae</taxon>
        <taxon>Roseicyclus</taxon>
    </lineage>
</organism>
<evidence type="ECO:0000313" key="2">
    <source>
        <dbReference type="Proteomes" id="UP001499910"/>
    </source>
</evidence>
<dbReference type="Pfam" id="PF05708">
    <property type="entry name" value="Peptidase_C92"/>
    <property type="match status" value="1"/>
</dbReference>
<accession>A0ABP9L453</accession>
<gene>
    <name evidence="1" type="ORF">GCM10023209_10100</name>
</gene>
<dbReference type="Proteomes" id="UP001499910">
    <property type="component" value="Unassembled WGS sequence"/>
</dbReference>
<dbReference type="EMBL" id="BAABHW010000001">
    <property type="protein sequence ID" value="GAA5068906.1"/>
    <property type="molecule type" value="Genomic_DNA"/>
</dbReference>
<sequence>MRALLLALRSLIGAVVVAGLTACGAPPIPDLPARGPEPVAALVEGCCRADETYPDWVIRIADANVEMLRDFGQIQLRPGRMTRQVEATGIILEALQPLDVIFVHSENRMSGHLIPGQFTHGAIHIGTEAQLRAAGLWHMPELAPYHDQIREGRIFLEAVDGGVRLAPPEIVLDTDAVVLLRPEGQNRAAILRRGLARMGVPFDMRFDSADPSQLFCAELISLMYPAADLPRSTAYGRETILIDAIVASALTGDIPFGLVGYVEATPGGGSRALSARDLAWRLR</sequence>
<dbReference type="PROSITE" id="PS51257">
    <property type="entry name" value="PROKAR_LIPOPROTEIN"/>
    <property type="match status" value="1"/>
</dbReference>
<protein>
    <recommendedName>
        <fullName evidence="3">Permuted papain-like amidase YaeF/Yiix C92 family enzyme</fullName>
    </recommendedName>
</protein>
<evidence type="ECO:0000313" key="1">
    <source>
        <dbReference type="EMBL" id="GAA5068906.1"/>
    </source>
</evidence>
<proteinExistence type="predicted"/>
<keyword evidence="2" id="KW-1185">Reference proteome</keyword>
<dbReference type="Gene3D" id="3.90.1720.10">
    <property type="entry name" value="endopeptidase domain like (from Nostoc punctiforme)"/>
    <property type="match status" value="1"/>
</dbReference>
<dbReference type="RefSeq" id="WP_259546311.1">
    <property type="nucleotide sequence ID" value="NZ_BAABHW010000001.1"/>
</dbReference>
<reference evidence="2" key="1">
    <citation type="journal article" date="2019" name="Int. J. Syst. Evol. Microbiol.">
        <title>The Global Catalogue of Microorganisms (GCM) 10K type strain sequencing project: providing services to taxonomists for standard genome sequencing and annotation.</title>
        <authorList>
            <consortium name="The Broad Institute Genomics Platform"/>
            <consortium name="The Broad Institute Genome Sequencing Center for Infectious Disease"/>
            <person name="Wu L."/>
            <person name="Ma J."/>
        </authorList>
    </citation>
    <scope>NUCLEOTIDE SEQUENCE [LARGE SCALE GENOMIC DNA]</scope>
    <source>
        <strain evidence="2">JCM 18015</strain>
    </source>
</reference>
<dbReference type="InterPro" id="IPR038765">
    <property type="entry name" value="Papain-like_cys_pep_sf"/>
</dbReference>